<dbReference type="Proteomes" id="UP000237347">
    <property type="component" value="Unassembled WGS sequence"/>
</dbReference>
<proteinExistence type="inferred from homology"/>
<comment type="similarity">
    <text evidence="1 3">Belongs to the sulfotransferase 1 family.</text>
</comment>
<sequence>YEGFWCGPYSLEGILLMAQDHFKPQPNQVILSSTPKSSTTWLEAPSFAIITRSSCDESTNPLLTKMAHDLVPFLEFIVGSNVQTLDLDVPLVAEEILATHIPYTSLPKSIINSCYKIVYICSDPKDVFVSQWHFAHKLSATTAKASAREDLHLEDAFEFFCGGLSPYGPYWDHLLGYWRASLESPEKILFLKCEDLKAKWPNIRKKKKKQREKLREEVGSVVYAKKEREIGRVTWRRRLWSLLISPILLRRGTEGSGSEQRSEQREGGLRSENLRCGFQLSVRL</sequence>
<dbReference type="GO" id="GO:0008146">
    <property type="term" value="F:sulfotransferase activity"/>
    <property type="evidence" value="ECO:0007669"/>
    <property type="project" value="InterPro"/>
</dbReference>
<evidence type="ECO:0000313" key="6">
    <source>
        <dbReference type="Proteomes" id="UP000237347"/>
    </source>
</evidence>
<dbReference type="AlphaFoldDB" id="A0AAW0LGL1"/>
<protein>
    <recommendedName>
        <fullName evidence="3">Sulfotransferase</fullName>
        <ecNumber evidence="3">2.8.2.-</ecNumber>
    </recommendedName>
</protein>
<reference evidence="5 6" key="1">
    <citation type="journal article" date="2018" name="Sci. Data">
        <title>The draft genome sequence of cork oak.</title>
        <authorList>
            <person name="Ramos A.M."/>
            <person name="Usie A."/>
            <person name="Barbosa P."/>
            <person name="Barros P.M."/>
            <person name="Capote T."/>
            <person name="Chaves I."/>
            <person name="Simoes F."/>
            <person name="Abreu I."/>
            <person name="Carrasquinho I."/>
            <person name="Faro C."/>
            <person name="Guimaraes J.B."/>
            <person name="Mendonca D."/>
            <person name="Nobrega F."/>
            <person name="Rodrigues L."/>
            <person name="Saibo N.J.M."/>
            <person name="Varela M.C."/>
            <person name="Egas C."/>
            <person name="Matos J."/>
            <person name="Miguel C.M."/>
            <person name="Oliveira M.M."/>
            <person name="Ricardo C.P."/>
            <person name="Goncalves S."/>
        </authorList>
    </citation>
    <scope>NUCLEOTIDE SEQUENCE [LARGE SCALE GENOMIC DNA]</scope>
    <source>
        <strain evidence="6">cv. HL8</strain>
    </source>
</reference>
<gene>
    <name evidence="5" type="primary">FSTL_9</name>
    <name evidence="5" type="ORF">CFP56_000678</name>
</gene>
<evidence type="ECO:0000313" key="5">
    <source>
        <dbReference type="EMBL" id="KAK7850507.1"/>
    </source>
</evidence>
<organism evidence="5 6">
    <name type="scientific">Quercus suber</name>
    <name type="common">Cork oak</name>
    <dbReference type="NCBI Taxonomy" id="58331"/>
    <lineage>
        <taxon>Eukaryota</taxon>
        <taxon>Viridiplantae</taxon>
        <taxon>Streptophyta</taxon>
        <taxon>Embryophyta</taxon>
        <taxon>Tracheophyta</taxon>
        <taxon>Spermatophyta</taxon>
        <taxon>Magnoliopsida</taxon>
        <taxon>eudicotyledons</taxon>
        <taxon>Gunneridae</taxon>
        <taxon>Pentapetalae</taxon>
        <taxon>rosids</taxon>
        <taxon>fabids</taxon>
        <taxon>Fagales</taxon>
        <taxon>Fagaceae</taxon>
        <taxon>Quercus</taxon>
    </lineage>
</organism>
<evidence type="ECO:0000256" key="2">
    <source>
        <dbReference type="ARBA" id="ARBA00022679"/>
    </source>
</evidence>
<dbReference type="EC" id="2.8.2.-" evidence="3"/>
<accession>A0AAW0LGL1</accession>
<evidence type="ECO:0000256" key="3">
    <source>
        <dbReference type="RuleBase" id="RU361155"/>
    </source>
</evidence>
<evidence type="ECO:0000259" key="4">
    <source>
        <dbReference type="Pfam" id="PF00685"/>
    </source>
</evidence>
<keyword evidence="2 3" id="KW-0808">Transferase</keyword>
<dbReference type="Pfam" id="PF00685">
    <property type="entry name" value="Sulfotransfer_1"/>
    <property type="match status" value="1"/>
</dbReference>
<keyword evidence="6" id="KW-1185">Reference proteome</keyword>
<comment type="caution">
    <text evidence="5">The sequence shown here is derived from an EMBL/GenBank/DDBJ whole genome shotgun (WGS) entry which is preliminary data.</text>
</comment>
<dbReference type="PANTHER" id="PTHR11783">
    <property type="entry name" value="SULFOTRANSFERASE SULT"/>
    <property type="match status" value="1"/>
</dbReference>
<dbReference type="InterPro" id="IPR027417">
    <property type="entry name" value="P-loop_NTPase"/>
</dbReference>
<dbReference type="EMBL" id="PKMF04000099">
    <property type="protein sequence ID" value="KAK7850507.1"/>
    <property type="molecule type" value="Genomic_DNA"/>
</dbReference>
<name>A0AAW0LGL1_QUESU</name>
<feature type="domain" description="Sulfotransferase" evidence="4">
    <location>
        <begin position="26"/>
        <end position="198"/>
    </location>
</feature>
<dbReference type="SUPFAM" id="SSF52540">
    <property type="entry name" value="P-loop containing nucleoside triphosphate hydrolases"/>
    <property type="match status" value="1"/>
</dbReference>
<feature type="non-terminal residue" evidence="5">
    <location>
        <position position="1"/>
    </location>
</feature>
<dbReference type="Gene3D" id="3.40.50.300">
    <property type="entry name" value="P-loop containing nucleotide triphosphate hydrolases"/>
    <property type="match status" value="1"/>
</dbReference>
<dbReference type="InterPro" id="IPR000863">
    <property type="entry name" value="Sulfotransferase_dom"/>
</dbReference>
<evidence type="ECO:0000256" key="1">
    <source>
        <dbReference type="ARBA" id="ARBA00005771"/>
    </source>
</evidence>